<feature type="non-terminal residue" evidence="2">
    <location>
        <position position="1"/>
    </location>
</feature>
<organism evidence="2 3">
    <name type="scientific">Lepidopterella palustris CBS 459.81</name>
    <dbReference type="NCBI Taxonomy" id="1314670"/>
    <lineage>
        <taxon>Eukaryota</taxon>
        <taxon>Fungi</taxon>
        <taxon>Dikarya</taxon>
        <taxon>Ascomycota</taxon>
        <taxon>Pezizomycotina</taxon>
        <taxon>Dothideomycetes</taxon>
        <taxon>Pleosporomycetidae</taxon>
        <taxon>Mytilinidiales</taxon>
        <taxon>Argynnaceae</taxon>
        <taxon>Lepidopterella</taxon>
    </lineage>
</organism>
<dbReference type="PROSITE" id="PS00028">
    <property type="entry name" value="ZINC_FINGER_C2H2_1"/>
    <property type="match status" value="1"/>
</dbReference>
<feature type="non-terminal residue" evidence="2">
    <location>
        <position position="135"/>
    </location>
</feature>
<dbReference type="EMBL" id="KV745703">
    <property type="protein sequence ID" value="OCK73621.1"/>
    <property type="molecule type" value="Genomic_DNA"/>
</dbReference>
<feature type="domain" description="C2H2-type" evidence="1">
    <location>
        <begin position="63"/>
        <end position="83"/>
    </location>
</feature>
<evidence type="ECO:0000313" key="3">
    <source>
        <dbReference type="Proteomes" id="UP000250266"/>
    </source>
</evidence>
<gene>
    <name evidence="2" type="ORF">K432DRAFT_277697</name>
</gene>
<accession>A0A8E2DXL2</accession>
<dbReference type="AlphaFoldDB" id="A0A8E2DXL2"/>
<protein>
    <recommendedName>
        <fullName evidence="1">C2H2-type domain-containing protein</fullName>
    </recommendedName>
</protein>
<evidence type="ECO:0000259" key="1">
    <source>
        <dbReference type="PROSITE" id="PS00028"/>
    </source>
</evidence>
<evidence type="ECO:0000313" key="2">
    <source>
        <dbReference type="EMBL" id="OCK73621.1"/>
    </source>
</evidence>
<reference evidence="2 3" key="1">
    <citation type="journal article" date="2016" name="Nat. Commun.">
        <title>Ectomycorrhizal ecology is imprinted in the genome of the dominant symbiotic fungus Cenococcum geophilum.</title>
        <authorList>
            <consortium name="DOE Joint Genome Institute"/>
            <person name="Peter M."/>
            <person name="Kohler A."/>
            <person name="Ohm R.A."/>
            <person name="Kuo A."/>
            <person name="Krutzmann J."/>
            <person name="Morin E."/>
            <person name="Arend M."/>
            <person name="Barry K.W."/>
            <person name="Binder M."/>
            <person name="Choi C."/>
            <person name="Clum A."/>
            <person name="Copeland A."/>
            <person name="Grisel N."/>
            <person name="Haridas S."/>
            <person name="Kipfer T."/>
            <person name="LaButti K."/>
            <person name="Lindquist E."/>
            <person name="Lipzen A."/>
            <person name="Maire R."/>
            <person name="Meier B."/>
            <person name="Mihaltcheva S."/>
            <person name="Molinier V."/>
            <person name="Murat C."/>
            <person name="Poggeler S."/>
            <person name="Quandt C.A."/>
            <person name="Sperisen C."/>
            <person name="Tritt A."/>
            <person name="Tisserant E."/>
            <person name="Crous P.W."/>
            <person name="Henrissat B."/>
            <person name="Nehls U."/>
            <person name="Egli S."/>
            <person name="Spatafora J.W."/>
            <person name="Grigoriev I.V."/>
            <person name="Martin F.M."/>
        </authorList>
    </citation>
    <scope>NUCLEOTIDE SEQUENCE [LARGE SCALE GENOMIC DNA]</scope>
    <source>
        <strain evidence="2 3">CBS 459.81</strain>
    </source>
</reference>
<sequence>NNEASPRHHICDVCQFDGSSCDELVQHHRSTRHRIMCDGCGDGGWWIPDSQAYKDHLRDDNVCTICECHFDSPNKLRHHKLVHRKPSVEYYGCTRSFTTYAGMIIHLESGTCASGIDILDLNKSAAMCYQWQKFL</sequence>
<dbReference type="InterPro" id="IPR013087">
    <property type="entry name" value="Znf_C2H2_type"/>
</dbReference>
<name>A0A8E2DXL2_9PEZI</name>
<keyword evidence="3" id="KW-1185">Reference proteome</keyword>
<proteinExistence type="predicted"/>
<dbReference type="OrthoDB" id="6105938at2759"/>
<dbReference type="SMART" id="SM00355">
    <property type="entry name" value="ZnF_C2H2"/>
    <property type="match status" value="2"/>
</dbReference>
<dbReference type="Proteomes" id="UP000250266">
    <property type="component" value="Unassembled WGS sequence"/>
</dbReference>